<keyword evidence="7" id="KW-0684">Rhamnose metabolism</keyword>
<dbReference type="GO" id="GO:0019301">
    <property type="term" value="P:rhamnose catabolic process"/>
    <property type="evidence" value="ECO:0007669"/>
    <property type="project" value="InterPro"/>
</dbReference>
<feature type="domain" description="Carbohydrate kinase FGGY N-terminal" evidence="8">
    <location>
        <begin position="5"/>
        <end position="245"/>
    </location>
</feature>
<dbReference type="PANTHER" id="PTHR10196:SF93">
    <property type="entry name" value="L-RHAMNULOKINASE"/>
    <property type="match status" value="1"/>
</dbReference>
<dbReference type="GO" id="GO:0005829">
    <property type="term" value="C:cytosol"/>
    <property type="evidence" value="ECO:0007669"/>
    <property type="project" value="TreeGrafter"/>
</dbReference>
<keyword evidence="6" id="KW-1015">Disulfide bond</keyword>
<dbReference type="InterPro" id="IPR013449">
    <property type="entry name" value="Rhamnulokinase"/>
</dbReference>
<comment type="caution">
    <text evidence="10">The sequence shown here is derived from an EMBL/GenBank/DDBJ whole genome shotgun (WGS) entry which is preliminary data.</text>
</comment>
<dbReference type="GO" id="GO:0005524">
    <property type="term" value="F:ATP binding"/>
    <property type="evidence" value="ECO:0007669"/>
    <property type="project" value="UniProtKB-KW"/>
</dbReference>
<evidence type="ECO:0000256" key="5">
    <source>
        <dbReference type="ARBA" id="ARBA00022840"/>
    </source>
</evidence>
<dbReference type="RefSeq" id="WP_083050578.1">
    <property type="nucleotide sequence ID" value="NZ_CAXXQO010000003.1"/>
</dbReference>
<dbReference type="AlphaFoldDB" id="A0A1Y1RXS5"/>
<evidence type="ECO:0000256" key="1">
    <source>
        <dbReference type="ARBA" id="ARBA00009156"/>
    </source>
</evidence>
<dbReference type="GO" id="GO:0008993">
    <property type="term" value="F:rhamnulokinase activity"/>
    <property type="evidence" value="ECO:0007669"/>
    <property type="project" value="InterPro"/>
</dbReference>
<reference evidence="10 11" key="1">
    <citation type="submission" date="2017-03" db="EMBL/GenBank/DDBJ databases">
        <title>Draft Genome sequence of Marispirochaeta sp. strain JC444.</title>
        <authorList>
            <person name="Shivani Y."/>
            <person name="Subhash Y."/>
            <person name="Sasikala C."/>
            <person name="Ramana C."/>
        </authorList>
    </citation>
    <scope>NUCLEOTIDE SEQUENCE [LARGE SCALE GENOMIC DNA]</scope>
    <source>
        <strain evidence="10 11">JC444</strain>
    </source>
</reference>
<accession>A0A1Y1RXS5</accession>
<comment type="similarity">
    <text evidence="1">Belongs to the FGGY kinase family.</text>
</comment>
<dbReference type="CDD" id="cd07771">
    <property type="entry name" value="ASKHA_NBD_FGGY_RhaB-like"/>
    <property type="match status" value="1"/>
</dbReference>
<dbReference type="SUPFAM" id="SSF53067">
    <property type="entry name" value="Actin-like ATPase domain"/>
    <property type="match status" value="2"/>
</dbReference>
<keyword evidence="4" id="KW-0418">Kinase</keyword>
<evidence type="ECO:0000256" key="6">
    <source>
        <dbReference type="ARBA" id="ARBA00023157"/>
    </source>
</evidence>
<dbReference type="EMBL" id="MWQY01000010">
    <property type="protein sequence ID" value="ORC35105.1"/>
    <property type="molecule type" value="Genomic_DNA"/>
</dbReference>
<gene>
    <name evidence="10" type="ORF">B4O97_10240</name>
</gene>
<dbReference type="InterPro" id="IPR043129">
    <property type="entry name" value="ATPase_NBD"/>
</dbReference>
<feature type="domain" description="Carbohydrate kinase FGGY C-terminal" evidence="9">
    <location>
        <begin position="257"/>
        <end position="452"/>
    </location>
</feature>
<name>A0A1Y1RXS5_9SPIO</name>
<evidence type="ECO:0000256" key="7">
    <source>
        <dbReference type="ARBA" id="ARBA00023308"/>
    </source>
</evidence>
<dbReference type="Pfam" id="PF00370">
    <property type="entry name" value="FGGY_N"/>
    <property type="match status" value="1"/>
</dbReference>
<dbReference type="Pfam" id="PF02782">
    <property type="entry name" value="FGGY_C"/>
    <property type="match status" value="1"/>
</dbReference>
<keyword evidence="2" id="KW-0808">Transferase</keyword>
<keyword evidence="11" id="KW-1185">Reference proteome</keyword>
<dbReference type="PANTHER" id="PTHR10196">
    <property type="entry name" value="SUGAR KINASE"/>
    <property type="match status" value="1"/>
</dbReference>
<dbReference type="GO" id="GO:0006071">
    <property type="term" value="P:glycerol metabolic process"/>
    <property type="evidence" value="ECO:0007669"/>
    <property type="project" value="TreeGrafter"/>
</dbReference>
<keyword evidence="5" id="KW-0067">ATP-binding</keyword>
<evidence type="ECO:0008006" key="12">
    <source>
        <dbReference type="Google" id="ProtNLM"/>
    </source>
</evidence>
<evidence type="ECO:0000313" key="11">
    <source>
        <dbReference type="Proteomes" id="UP000192343"/>
    </source>
</evidence>
<dbReference type="GO" id="GO:0004370">
    <property type="term" value="F:glycerol kinase activity"/>
    <property type="evidence" value="ECO:0007669"/>
    <property type="project" value="TreeGrafter"/>
</dbReference>
<sequence length="478" mass="52319">MMRRYVAVDLGAESGRVIVGQLDNGLDFEVISRFPSRNTRIQGTLYWDILYIFEQIKQGLAKALSSYGREIVSIGVDTWGVDYGLIDSRGRLMANPVHYRDDRTDGMMDEVFSRISREKIYSETGIQFMQINTLFQLAAEVEQNREGLERAERVLMIPDLLNYWLSGIMANEYSIATTSQLYNPVKRCWSRPIFEALKLQPSLFTDVVMPGTVLGPLRPDLAREIGAEHQILVTAVACHDTASAVAAVPSRPGEESAYLSSGTWSLLGIESPEAIISPRSLGANITNEGAADGGIRFLKNIMGLWILQECRRSWEAEGAGIDYSVLAREAAEAKNREYELNVNDPRFLKPGRADDTMPGRILEYCAETGQPAPQTPAEFARGIFRGLAAAYGRSLEEISGVSGRDIHTLHIIGGGCQNRFLNQLTADVAGIPVSAGPVEATALGNIMLQAIASGDLKNLQEGRDLIGAGGDIETFTPA</sequence>
<keyword evidence="3" id="KW-0547">Nucleotide-binding</keyword>
<evidence type="ECO:0000256" key="2">
    <source>
        <dbReference type="ARBA" id="ARBA00022679"/>
    </source>
</evidence>
<organism evidence="10 11">
    <name type="scientific">Marispirochaeta aestuarii</name>
    <dbReference type="NCBI Taxonomy" id="1963862"/>
    <lineage>
        <taxon>Bacteria</taxon>
        <taxon>Pseudomonadati</taxon>
        <taxon>Spirochaetota</taxon>
        <taxon>Spirochaetia</taxon>
        <taxon>Spirochaetales</taxon>
        <taxon>Spirochaetaceae</taxon>
        <taxon>Marispirochaeta</taxon>
    </lineage>
</organism>
<dbReference type="InterPro" id="IPR018485">
    <property type="entry name" value="FGGY_C"/>
</dbReference>
<evidence type="ECO:0000313" key="10">
    <source>
        <dbReference type="EMBL" id="ORC35105.1"/>
    </source>
</evidence>
<evidence type="ECO:0000256" key="4">
    <source>
        <dbReference type="ARBA" id="ARBA00022777"/>
    </source>
</evidence>
<dbReference type="STRING" id="1963862.B4O97_10240"/>
<evidence type="ECO:0000259" key="9">
    <source>
        <dbReference type="Pfam" id="PF02782"/>
    </source>
</evidence>
<dbReference type="Gene3D" id="3.30.420.40">
    <property type="match status" value="2"/>
</dbReference>
<evidence type="ECO:0000256" key="3">
    <source>
        <dbReference type="ARBA" id="ARBA00022741"/>
    </source>
</evidence>
<dbReference type="OrthoDB" id="9761504at2"/>
<proteinExistence type="inferred from homology"/>
<evidence type="ECO:0000259" key="8">
    <source>
        <dbReference type="Pfam" id="PF00370"/>
    </source>
</evidence>
<dbReference type="Proteomes" id="UP000192343">
    <property type="component" value="Unassembled WGS sequence"/>
</dbReference>
<dbReference type="InterPro" id="IPR018484">
    <property type="entry name" value="FGGY_N"/>
</dbReference>
<protein>
    <recommendedName>
        <fullName evidence="12">Rhamnulokinase</fullName>
    </recommendedName>
</protein>